<dbReference type="PANTHER" id="PTHR43530">
    <property type="entry name" value="QUEUINE TRNA-RIBOSYLTRANSFERASE CATALYTIC SUBUNIT 1"/>
    <property type="match status" value="1"/>
</dbReference>
<dbReference type="GO" id="GO:0008479">
    <property type="term" value="F:tRNA-guanosine(34) queuine transglycosylase activity"/>
    <property type="evidence" value="ECO:0007669"/>
    <property type="project" value="TreeGrafter"/>
</dbReference>
<dbReference type="NCBIfam" id="TIGR00449">
    <property type="entry name" value="tgt_general"/>
    <property type="match status" value="1"/>
</dbReference>
<dbReference type="InterPro" id="IPR036511">
    <property type="entry name" value="TGT-like_sf"/>
</dbReference>
<feature type="non-terminal residue" evidence="3">
    <location>
        <position position="247"/>
    </location>
</feature>
<keyword evidence="4" id="KW-1185">Reference proteome</keyword>
<dbReference type="PANTHER" id="PTHR43530:SF1">
    <property type="entry name" value="QUEUINE TRNA-RIBOSYLTRANSFERASE CATALYTIC SUBUNIT 1"/>
    <property type="match status" value="1"/>
</dbReference>
<dbReference type="EMBL" id="CAJPEV010003839">
    <property type="protein sequence ID" value="CAG0900638.1"/>
    <property type="molecule type" value="Genomic_DNA"/>
</dbReference>
<evidence type="ECO:0000313" key="3">
    <source>
        <dbReference type="EMBL" id="CAD7251803.1"/>
    </source>
</evidence>
<dbReference type="EMBL" id="LR903356">
    <property type="protein sequence ID" value="CAD7251803.1"/>
    <property type="molecule type" value="Genomic_DNA"/>
</dbReference>
<evidence type="ECO:0000259" key="2">
    <source>
        <dbReference type="Pfam" id="PF01702"/>
    </source>
</evidence>
<keyword evidence="1" id="KW-0862">Zinc</keyword>
<gene>
    <name evidence="3" type="ORF">DSTB1V02_LOCUS11565</name>
</gene>
<dbReference type="Pfam" id="PF01702">
    <property type="entry name" value="TGT"/>
    <property type="match status" value="1"/>
</dbReference>
<accession>A0A7R9ADC3</accession>
<dbReference type="Gene3D" id="3.20.20.105">
    <property type="entry name" value="Queuine tRNA-ribosyltransferase-like"/>
    <property type="match status" value="1"/>
</dbReference>
<dbReference type="AlphaFoldDB" id="A0A7R9ADC3"/>
<feature type="domain" description="tRNA-guanine(15) transglycosylase-like" evidence="2">
    <location>
        <begin position="2"/>
        <end position="182"/>
    </location>
</feature>
<proteinExistence type="predicted"/>
<dbReference type="GO" id="GO:0006400">
    <property type="term" value="P:tRNA modification"/>
    <property type="evidence" value="ECO:0007669"/>
    <property type="project" value="InterPro"/>
</dbReference>
<dbReference type="Proteomes" id="UP000677054">
    <property type="component" value="Unassembled WGS sequence"/>
</dbReference>
<sequence>IRTIRWLDRCLAANQRPTEQNLFPIVQGGLHEDLRTICVQELLKRDVSGYAIGGLSGGESKDRFWKIVHHCTNLLPKEKPRYLMGVGVAVDLIVCSALGVDMFDCVFPTRTARFGCALIESGQLNLKNIMYAKDFSPLDPECNCSTCRNHTRAYLHSIATDESVSSHLLSTHNIAFQVRLFSIFVHSDMENIYWLYLQMKLMRNIQENISAGTFPEYVMSFMRKNWPLRNYPQWAVDALKAVNIDVE</sequence>
<dbReference type="InterPro" id="IPR002616">
    <property type="entry name" value="tRNA_ribo_trans-like"/>
</dbReference>
<dbReference type="SUPFAM" id="SSF51713">
    <property type="entry name" value="tRNA-guanine transglycosylase"/>
    <property type="match status" value="1"/>
</dbReference>
<dbReference type="GO" id="GO:0005829">
    <property type="term" value="C:cytosol"/>
    <property type="evidence" value="ECO:0007669"/>
    <property type="project" value="TreeGrafter"/>
</dbReference>
<organism evidence="3">
    <name type="scientific">Darwinula stevensoni</name>
    <dbReference type="NCBI Taxonomy" id="69355"/>
    <lineage>
        <taxon>Eukaryota</taxon>
        <taxon>Metazoa</taxon>
        <taxon>Ecdysozoa</taxon>
        <taxon>Arthropoda</taxon>
        <taxon>Crustacea</taxon>
        <taxon>Oligostraca</taxon>
        <taxon>Ostracoda</taxon>
        <taxon>Podocopa</taxon>
        <taxon>Podocopida</taxon>
        <taxon>Darwinulocopina</taxon>
        <taxon>Darwinuloidea</taxon>
        <taxon>Darwinulidae</taxon>
        <taxon>Darwinula</taxon>
    </lineage>
</organism>
<name>A0A7R9ADC3_9CRUS</name>
<evidence type="ECO:0000313" key="4">
    <source>
        <dbReference type="Proteomes" id="UP000677054"/>
    </source>
</evidence>
<reference evidence="3" key="1">
    <citation type="submission" date="2020-11" db="EMBL/GenBank/DDBJ databases">
        <authorList>
            <person name="Tran Van P."/>
        </authorList>
    </citation>
    <scope>NUCLEOTIDE SEQUENCE</scope>
</reference>
<dbReference type="OrthoDB" id="10249838at2759"/>
<evidence type="ECO:0000256" key="1">
    <source>
        <dbReference type="ARBA" id="ARBA00022833"/>
    </source>
</evidence>
<protein>
    <recommendedName>
        <fullName evidence="2">tRNA-guanine(15) transglycosylase-like domain-containing protein</fullName>
    </recommendedName>
</protein>